<feature type="domain" description="F-box" evidence="2">
    <location>
        <begin position="4"/>
        <end position="52"/>
    </location>
</feature>
<evidence type="ECO:0000313" key="3">
    <source>
        <dbReference type="EMBL" id="KAK4465875.1"/>
    </source>
</evidence>
<comment type="caution">
    <text evidence="3">The sequence shown here is derived from an EMBL/GenBank/DDBJ whole genome shotgun (WGS) entry which is preliminary data.</text>
</comment>
<feature type="region of interest" description="Disordered" evidence="1">
    <location>
        <begin position="135"/>
        <end position="157"/>
    </location>
</feature>
<sequence length="303" mass="33779">MSSQTPIDTLPNELLIDILSPFSTADILPLLPISRHFHSVILRILRQRLTRATSLPDHRLILEAYHPSAKLSTPYLYCDYLYTDKTLHGKEQEEQTGGSDGGTLQSLSQTYSHFRPVVQEENQRARARYRSRLLAQQSSSGDGEGGGGDAKPPPEWQLETIPSHEVFLDEDEMFSQLCTVTNLVKTGPKPGLFLSHVNVSDGLIRIKRDWLAARARKGGDSDDEDAILWADAARTVGVRFRVREMDTGIERPVLVAEGEEIAVSYRLEYVELLVRTSRLLMMVEKSEGQEIDPQGGAVVIAAV</sequence>
<dbReference type="InterPro" id="IPR036047">
    <property type="entry name" value="F-box-like_dom_sf"/>
</dbReference>
<gene>
    <name evidence="3" type="ORF">QBC42DRAFT_333136</name>
</gene>
<dbReference type="SUPFAM" id="SSF81383">
    <property type="entry name" value="F-box domain"/>
    <property type="match status" value="1"/>
</dbReference>
<evidence type="ECO:0000259" key="2">
    <source>
        <dbReference type="PROSITE" id="PS50181"/>
    </source>
</evidence>
<name>A0AAV9I126_9PEZI</name>
<keyword evidence="4" id="KW-1185">Reference proteome</keyword>
<dbReference type="AlphaFoldDB" id="A0AAV9I126"/>
<protein>
    <recommendedName>
        <fullName evidence="2">F-box domain-containing protein</fullName>
    </recommendedName>
</protein>
<organism evidence="3 4">
    <name type="scientific">Cladorrhinum samala</name>
    <dbReference type="NCBI Taxonomy" id="585594"/>
    <lineage>
        <taxon>Eukaryota</taxon>
        <taxon>Fungi</taxon>
        <taxon>Dikarya</taxon>
        <taxon>Ascomycota</taxon>
        <taxon>Pezizomycotina</taxon>
        <taxon>Sordariomycetes</taxon>
        <taxon>Sordariomycetidae</taxon>
        <taxon>Sordariales</taxon>
        <taxon>Podosporaceae</taxon>
        <taxon>Cladorrhinum</taxon>
    </lineage>
</organism>
<dbReference type="EMBL" id="MU864936">
    <property type="protein sequence ID" value="KAK4465875.1"/>
    <property type="molecule type" value="Genomic_DNA"/>
</dbReference>
<accession>A0AAV9I126</accession>
<dbReference type="InterPro" id="IPR001810">
    <property type="entry name" value="F-box_dom"/>
</dbReference>
<dbReference type="PROSITE" id="PS50181">
    <property type="entry name" value="FBOX"/>
    <property type="match status" value="1"/>
</dbReference>
<dbReference type="Proteomes" id="UP001321749">
    <property type="component" value="Unassembled WGS sequence"/>
</dbReference>
<evidence type="ECO:0000313" key="4">
    <source>
        <dbReference type="Proteomes" id="UP001321749"/>
    </source>
</evidence>
<proteinExistence type="predicted"/>
<reference evidence="3" key="2">
    <citation type="submission" date="2023-06" db="EMBL/GenBank/DDBJ databases">
        <authorList>
            <consortium name="Lawrence Berkeley National Laboratory"/>
            <person name="Mondo S.J."/>
            <person name="Hensen N."/>
            <person name="Bonometti L."/>
            <person name="Westerberg I."/>
            <person name="Brannstrom I.O."/>
            <person name="Guillou S."/>
            <person name="Cros-Aarteil S."/>
            <person name="Calhoun S."/>
            <person name="Haridas S."/>
            <person name="Kuo A."/>
            <person name="Pangilinan J."/>
            <person name="Riley R."/>
            <person name="Labutti K."/>
            <person name="Andreopoulos B."/>
            <person name="Lipzen A."/>
            <person name="Chen C."/>
            <person name="Yanf M."/>
            <person name="Daum C."/>
            <person name="Ng V."/>
            <person name="Clum A."/>
            <person name="Steindorff A."/>
            <person name="Ohm R."/>
            <person name="Martin F."/>
            <person name="Silar P."/>
            <person name="Natvig D."/>
            <person name="Lalanne C."/>
            <person name="Gautier V."/>
            <person name="Ament-Velasquez S.L."/>
            <person name="Kruys A."/>
            <person name="Hutchinson M.I."/>
            <person name="Powell A.J."/>
            <person name="Barry K."/>
            <person name="Miller A.N."/>
            <person name="Grigoriev I.V."/>
            <person name="Debuchy R."/>
            <person name="Gladieux P."/>
            <person name="Thoren M.H."/>
            <person name="Johannesson H."/>
        </authorList>
    </citation>
    <scope>NUCLEOTIDE SEQUENCE</scope>
    <source>
        <strain evidence="3">PSN324</strain>
    </source>
</reference>
<reference evidence="3" key="1">
    <citation type="journal article" date="2023" name="Mol. Phylogenet. Evol.">
        <title>Genome-scale phylogeny and comparative genomics of the fungal order Sordariales.</title>
        <authorList>
            <person name="Hensen N."/>
            <person name="Bonometti L."/>
            <person name="Westerberg I."/>
            <person name="Brannstrom I.O."/>
            <person name="Guillou S."/>
            <person name="Cros-Aarteil S."/>
            <person name="Calhoun S."/>
            <person name="Haridas S."/>
            <person name="Kuo A."/>
            <person name="Mondo S."/>
            <person name="Pangilinan J."/>
            <person name="Riley R."/>
            <person name="LaButti K."/>
            <person name="Andreopoulos B."/>
            <person name="Lipzen A."/>
            <person name="Chen C."/>
            <person name="Yan M."/>
            <person name="Daum C."/>
            <person name="Ng V."/>
            <person name="Clum A."/>
            <person name="Steindorff A."/>
            <person name="Ohm R.A."/>
            <person name="Martin F."/>
            <person name="Silar P."/>
            <person name="Natvig D.O."/>
            <person name="Lalanne C."/>
            <person name="Gautier V."/>
            <person name="Ament-Velasquez S.L."/>
            <person name="Kruys A."/>
            <person name="Hutchinson M.I."/>
            <person name="Powell A.J."/>
            <person name="Barry K."/>
            <person name="Miller A.N."/>
            <person name="Grigoriev I.V."/>
            <person name="Debuchy R."/>
            <person name="Gladieux P."/>
            <person name="Hiltunen Thoren M."/>
            <person name="Johannesson H."/>
        </authorList>
    </citation>
    <scope>NUCLEOTIDE SEQUENCE</scope>
    <source>
        <strain evidence="3">PSN324</strain>
    </source>
</reference>
<evidence type="ECO:0000256" key="1">
    <source>
        <dbReference type="SAM" id="MobiDB-lite"/>
    </source>
</evidence>